<proteinExistence type="predicted"/>
<dbReference type="EMBL" id="NBSK02000009">
    <property type="protein sequence ID" value="KAJ0184903.1"/>
    <property type="molecule type" value="Genomic_DNA"/>
</dbReference>
<accession>A0A9R1UD30</accession>
<dbReference type="AlphaFoldDB" id="A0A9R1UD30"/>
<organism evidence="1 2">
    <name type="scientific">Lactuca sativa</name>
    <name type="common">Garden lettuce</name>
    <dbReference type="NCBI Taxonomy" id="4236"/>
    <lineage>
        <taxon>Eukaryota</taxon>
        <taxon>Viridiplantae</taxon>
        <taxon>Streptophyta</taxon>
        <taxon>Embryophyta</taxon>
        <taxon>Tracheophyta</taxon>
        <taxon>Spermatophyta</taxon>
        <taxon>Magnoliopsida</taxon>
        <taxon>eudicotyledons</taxon>
        <taxon>Gunneridae</taxon>
        <taxon>Pentapetalae</taxon>
        <taxon>asterids</taxon>
        <taxon>campanulids</taxon>
        <taxon>Asterales</taxon>
        <taxon>Asteraceae</taxon>
        <taxon>Cichorioideae</taxon>
        <taxon>Cichorieae</taxon>
        <taxon>Lactucinae</taxon>
        <taxon>Lactuca</taxon>
    </lineage>
</organism>
<name>A0A9R1UD30_LACSA</name>
<comment type="caution">
    <text evidence="1">The sequence shown here is derived from an EMBL/GenBank/DDBJ whole genome shotgun (WGS) entry which is preliminary data.</text>
</comment>
<gene>
    <name evidence="1" type="ORF">LSAT_V11C900488440</name>
</gene>
<reference evidence="1 2" key="1">
    <citation type="journal article" date="2017" name="Nat. Commun.">
        <title>Genome assembly with in vitro proximity ligation data and whole-genome triplication in lettuce.</title>
        <authorList>
            <person name="Reyes-Chin-Wo S."/>
            <person name="Wang Z."/>
            <person name="Yang X."/>
            <person name="Kozik A."/>
            <person name="Arikit S."/>
            <person name="Song C."/>
            <person name="Xia L."/>
            <person name="Froenicke L."/>
            <person name="Lavelle D.O."/>
            <person name="Truco M.J."/>
            <person name="Xia R."/>
            <person name="Zhu S."/>
            <person name="Xu C."/>
            <person name="Xu H."/>
            <person name="Xu X."/>
            <person name="Cox K."/>
            <person name="Korf I."/>
            <person name="Meyers B.C."/>
            <person name="Michelmore R.W."/>
        </authorList>
    </citation>
    <scope>NUCLEOTIDE SEQUENCE [LARGE SCALE GENOMIC DNA]</scope>
    <source>
        <strain evidence="2">cv. Salinas</strain>
        <tissue evidence="1">Seedlings</tissue>
    </source>
</reference>
<sequence length="105" mass="12366">MEDSLIQWNSICCCDFCIWFFCPDFVAGVVEIASRAMNFEDPNFLNALREAMRGLLEEERRRARYVPLRIIEDCKISELPEFIGGTDLENYLDLGRKIDQIFEYK</sequence>
<protein>
    <submittedName>
        <fullName evidence="1">Uncharacterized protein</fullName>
    </submittedName>
</protein>
<keyword evidence="2" id="KW-1185">Reference proteome</keyword>
<evidence type="ECO:0000313" key="1">
    <source>
        <dbReference type="EMBL" id="KAJ0184903.1"/>
    </source>
</evidence>
<evidence type="ECO:0000313" key="2">
    <source>
        <dbReference type="Proteomes" id="UP000235145"/>
    </source>
</evidence>
<dbReference type="Proteomes" id="UP000235145">
    <property type="component" value="Unassembled WGS sequence"/>
</dbReference>